<dbReference type="Proteomes" id="UP000823405">
    <property type="component" value="Unassembled WGS sequence"/>
</dbReference>
<accession>A0A9P6UGG3</accession>
<protein>
    <recommendedName>
        <fullName evidence="3">Tetratricopeptide repeat protein</fullName>
    </recommendedName>
</protein>
<dbReference type="AlphaFoldDB" id="A0A9P6UGG3"/>
<evidence type="ECO:0000313" key="2">
    <source>
        <dbReference type="Proteomes" id="UP000823405"/>
    </source>
</evidence>
<comment type="caution">
    <text evidence="1">The sequence shown here is derived from an EMBL/GenBank/DDBJ whole genome shotgun (WGS) entry which is preliminary data.</text>
</comment>
<organism evidence="1 2">
    <name type="scientific">Linnemannia gamsii</name>
    <dbReference type="NCBI Taxonomy" id="64522"/>
    <lineage>
        <taxon>Eukaryota</taxon>
        <taxon>Fungi</taxon>
        <taxon>Fungi incertae sedis</taxon>
        <taxon>Mucoromycota</taxon>
        <taxon>Mortierellomycotina</taxon>
        <taxon>Mortierellomycetes</taxon>
        <taxon>Mortierellales</taxon>
        <taxon>Mortierellaceae</taxon>
        <taxon>Linnemannia</taxon>
    </lineage>
</organism>
<sequence>MPQTPEEEALRQRIAQVYFERGELLKELGKLDKAQASYKKAQDWGHEPIEPAFIVLTEPEAPTLAQTVPSVS</sequence>
<name>A0A9P6UGG3_9FUNG</name>
<proteinExistence type="predicted"/>
<gene>
    <name evidence="1" type="ORF">BGZ97_005420</name>
</gene>
<feature type="non-terminal residue" evidence="1">
    <location>
        <position position="72"/>
    </location>
</feature>
<dbReference type="InterPro" id="IPR019734">
    <property type="entry name" value="TPR_rpt"/>
</dbReference>
<evidence type="ECO:0000313" key="1">
    <source>
        <dbReference type="EMBL" id="KAG0293092.1"/>
    </source>
</evidence>
<reference evidence="1" key="1">
    <citation type="journal article" date="2020" name="Fungal Divers.">
        <title>Resolving the Mortierellaceae phylogeny through synthesis of multi-gene phylogenetics and phylogenomics.</title>
        <authorList>
            <person name="Vandepol N."/>
            <person name="Liber J."/>
            <person name="Desiro A."/>
            <person name="Na H."/>
            <person name="Kennedy M."/>
            <person name="Barry K."/>
            <person name="Grigoriev I.V."/>
            <person name="Miller A.N."/>
            <person name="O'Donnell K."/>
            <person name="Stajich J.E."/>
            <person name="Bonito G."/>
        </authorList>
    </citation>
    <scope>NUCLEOTIDE SEQUENCE</scope>
    <source>
        <strain evidence="1">NVP60</strain>
    </source>
</reference>
<dbReference type="Pfam" id="PF13181">
    <property type="entry name" value="TPR_8"/>
    <property type="match status" value="1"/>
</dbReference>
<dbReference type="EMBL" id="JAAAIN010002444">
    <property type="protein sequence ID" value="KAG0293092.1"/>
    <property type="molecule type" value="Genomic_DNA"/>
</dbReference>
<evidence type="ECO:0008006" key="3">
    <source>
        <dbReference type="Google" id="ProtNLM"/>
    </source>
</evidence>
<keyword evidence="2" id="KW-1185">Reference proteome</keyword>